<feature type="transmembrane region" description="Helical" evidence="1">
    <location>
        <begin position="46"/>
        <end position="69"/>
    </location>
</feature>
<dbReference type="Proteomes" id="UP000292957">
    <property type="component" value="Unassembled WGS sequence"/>
</dbReference>
<gene>
    <name evidence="3" type="ORF">BD311DRAFT_818480</name>
</gene>
<evidence type="ECO:0000259" key="2">
    <source>
        <dbReference type="Pfam" id="PF20152"/>
    </source>
</evidence>
<feature type="transmembrane region" description="Helical" evidence="1">
    <location>
        <begin position="233"/>
        <end position="253"/>
    </location>
</feature>
<sequence>MDPLPALDNIFGAIFVGYSLGLAVYGSNLQQSYRYFRLHSADRWSLKAVVVLLLVLDTVHMGTIAQILYHYLISSFFDPFALLTRNWCTLTMPLFFDATVVVAQGFYVRRIYTMNRGYRPILLLIVVLMLVESSMYAQPPKASRFGLAPLYSPDLQLSLWQRLNLVGIAIAVLTDLLLASTLVYILRRARTEFNNTNSLLDTLIVYTVNTCVLTGGFLVLGLIFLAAFPETDIFLGFLIPGARTYTASVLAVLNSRKSLSERIMKTNDAGTFGLVSFRTPKLSGGAIISPDSGENLVHRTSSIHFQNLDFVTTGTEFRDSTGGNQSVTDVFVS</sequence>
<organism evidence="3">
    <name type="scientific">Dichomitus squalens</name>
    <dbReference type="NCBI Taxonomy" id="114155"/>
    <lineage>
        <taxon>Eukaryota</taxon>
        <taxon>Fungi</taxon>
        <taxon>Dikarya</taxon>
        <taxon>Basidiomycota</taxon>
        <taxon>Agaricomycotina</taxon>
        <taxon>Agaricomycetes</taxon>
        <taxon>Polyporales</taxon>
        <taxon>Polyporaceae</taxon>
        <taxon>Dichomitus</taxon>
    </lineage>
</organism>
<evidence type="ECO:0000313" key="3">
    <source>
        <dbReference type="EMBL" id="TBU31799.1"/>
    </source>
</evidence>
<feature type="transmembrane region" description="Helical" evidence="1">
    <location>
        <begin position="6"/>
        <end position="25"/>
    </location>
</feature>
<name>A0A4Q9MV67_9APHY</name>
<keyword evidence="1" id="KW-0812">Transmembrane</keyword>
<feature type="transmembrane region" description="Helical" evidence="1">
    <location>
        <begin position="159"/>
        <end position="186"/>
    </location>
</feature>
<dbReference type="EMBL" id="ML143397">
    <property type="protein sequence ID" value="TBU31799.1"/>
    <property type="molecule type" value="Genomic_DNA"/>
</dbReference>
<feature type="transmembrane region" description="Helical" evidence="1">
    <location>
        <begin position="89"/>
        <end position="108"/>
    </location>
</feature>
<dbReference type="PANTHER" id="PTHR40465:SF1">
    <property type="entry name" value="DUF6534 DOMAIN-CONTAINING PROTEIN"/>
    <property type="match status" value="1"/>
</dbReference>
<dbReference type="OrthoDB" id="3012488at2759"/>
<accession>A0A4Q9MV67</accession>
<keyword evidence="1" id="KW-1133">Transmembrane helix</keyword>
<reference evidence="3" key="1">
    <citation type="submission" date="2019-01" db="EMBL/GenBank/DDBJ databases">
        <title>Draft genome sequences of three monokaryotic isolates of the white-rot basidiomycete fungus Dichomitus squalens.</title>
        <authorList>
            <consortium name="DOE Joint Genome Institute"/>
            <person name="Lopez S.C."/>
            <person name="Andreopoulos B."/>
            <person name="Pangilinan J."/>
            <person name="Lipzen A."/>
            <person name="Riley R."/>
            <person name="Ahrendt S."/>
            <person name="Ng V."/>
            <person name="Barry K."/>
            <person name="Daum C."/>
            <person name="Grigoriev I.V."/>
            <person name="Hilden K.S."/>
            <person name="Makela M.R."/>
            <person name="de Vries R.P."/>
        </authorList>
    </citation>
    <scope>NUCLEOTIDE SEQUENCE [LARGE SCALE GENOMIC DNA]</scope>
    <source>
        <strain evidence="3">OM18370.1</strain>
    </source>
</reference>
<evidence type="ECO:0000256" key="1">
    <source>
        <dbReference type="SAM" id="Phobius"/>
    </source>
</evidence>
<dbReference type="PANTHER" id="PTHR40465">
    <property type="entry name" value="CHROMOSOME 1, WHOLE GENOME SHOTGUN SEQUENCE"/>
    <property type="match status" value="1"/>
</dbReference>
<feature type="transmembrane region" description="Helical" evidence="1">
    <location>
        <begin position="198"/>
        <end position="227"/>
    </location>
</feature>
<dbReference type="AlphaFoldDB" id="A0A4Q9MV67"/>
<keyword evidence="1" id="KW-0472">Membrane</keyword>
<protein>
    <recommendedName>
        <fullName evidence="2">DUF6534 domain-containing protein</fullName>
    </recommendedName>
</protein>
<proteinExistence type="predicted"/>
<dbReference type="InterPro" id="IPR045339">
    <property type="entry name" value="DUF6534"/>
</dbReference>
<feature type="transmembrane region" description="Helical" evidence="1">
    <location>
        <begin position="120"/>
        <end position="139"/>
    </location>
</feature>
<feature type="domain" description="DUF6534" evidence="2">
    <location>
        <begin position="171"/>
        <end position="258"/>
    </location>
</feature>
<dbReference type="Pfam" id="PF20152">
    <property type="entry name" value="DUF6534"/>
    <property type="match status" value="1"/>
</dbReference>